<dbReference type="WBParaSite" id="SMTH1_105950.1">
    <property type="protein sequence ID" value="SMTH1_105950.1"/>
    <property type="gene ID" value="SMTH1_105950"/>
</dbReference>
<dbReference type="Proteomes" id="UP000050791">
    <property type="component" value="Unassembled WGS sequence"/>
</dbReference>
<protein>
    <submittedName>
        <fullName evidence="3">Uncharacterized protein</fullName>
    </submittedName>
</protein>
<name>A0AA85ATD1_9TREM</name>
<dbReference type="AlphaFoldDB" id="A0AA85ATD1"/>
<evidence type="ECO:0000256" key="1">
    <source>
        <dbReference type="SAM" id="MobiDB-lite"/>
    </source>
</evidence>
<sequence>MSETILARQKHIEDLRLDLWRSIYYRRYCSPSTLLVLYTIFHCSHCLVSPHSRYFACSLSTQIEKFLRKFMKRLVKKPGALFSRVLPTSSDQGDSLSLCVTDCQTPYIPYVIKGSDSSWHIRQFPTHRLSVCSLKNNNDCVILDENKEEPSRKLLKRAHSVRETSPQLIISSDEEISRPSKTRRIESR</sequence>
<evidence type="ECO:0000313" key="2">
    <source>
        <dbReference type="Proteomes" id="UP000050791"/>
    </source>
</evidence>
<organism evidence="2 3">
    <name type="scientific">Schistosoma mattheei</name>
    <dbReference type="NCBI Taxonomy" id="31246"/>
    <lineage>
        <taxon>Eukaryota</taxon>
        <taxon>Metazoa</taxon>
        <taxon>Spiralia</taxon>
        <taxon>Lophotrochozoa</taxon>
        <taxon>Platyhelminthes</taxon>
        <taxon>Trematoda</taxon>
        <taxon>Digenea</taxon>
        <taxon>Strigeidida</taxon>
        <taxon>Schistosomatoidea</taxon>
        <taxon>Schistosomatidae</taxon>
        <taxon>Schistosoma</taxon>
    </lineage>
</organism>
<evidence type="ECO:0000313" key="3">
    <source>
        <dbReference type="WBParaSite" id="SMTH1_105950.1"/>
    </source>
</evidence>
<feature type="compositionally biased region" description="Basic and acidic residues" evidence="1">
    <location>
        <begin position="175"/>
        <end position="188"/>
    </location>
</feature>
<reference evidence="3" key="1">
    <citation type="submission" date="2023-11" db="UniProtKB">
        <authorList>
            <consortium name="WormBaseParasite"/>
        </authorList>
    </citation>
    <scope>IDENTIFICATION</scope>
</reference>
<proteinExistence type="predicted"/>
<accession>A0AA85ATD1</accession>
<feature type="region of interest" description="Disordered" evidence="1">
    <location>
        <begin position="155"/>
        <end position="188"/>
    </location>
</feature>